<comment type="similarity">
    <text evidence="2 7">Belongs to the ExbD/TolR family.</text>
</comment>
<evidence type="ECO:0000313" key="9">
    <source>
        <dbReference type="EMBL" id="AVP96699.1"/>
    </source>
</evidence>
<protein>
    <submittedName>
        <fullName evidence="9">Biopolymer transporter ExbD</fullName>
    </submittedName>
</protein>
<keyword evidence="5 8" id="KW-1133">Transmembrane helix</keyword>
<keyword evidence="7" id="KW-0813">Transport</keyword>
<reference evidence="9 10" key="1">
    <citation type="submission" date="2018-03" db="EMBL/GenBank/DDBJ databases">
        <title>Ahniella affigens gen. nov., sp. nov., a gammaproteobacterium isolated from sandy soil near a stream.</title>
        <authorList>
            <person name="Ko Y."/>
            <person name="Kim J.-H."/>
        </authorList>
    </citation>
    <scope>NUCLEOTIDE SEQUENCE [LARGE SCALE GENOMIC DNA]</scope>
    <source>
        <strain evidence="9 10">D13</strain>
    </source>
</reference>
<feature type="transmembrane region" description="Helical" evidence="8">
    <location>
        <begin position="15"/>
        <end position="37"/>
    </location>
</feature>
<dbReference type="EMBL" id="CP027860">
    <property type="protein sequence ID" value="AVP96699.1"/>
    <property type="molecule type" value="Genomic_DNA"/>
</dbReference>
<evidence type="ECO:0000256" key="7">
    <source>
        <dbReference type="RuleBase" id="RU003879"/>
    </source>
</evidence>
<evidence type="ECO:0000313" key="10">
    <source>
        <dbReference type="Proteomes" id="UP000241074"/>
    </source>
</evidence>
<evidence type="ECO:0000256" key="1">
    <source>
        <dbReference type="ARBA" id="ARBA00004162"/>
    </source>
</evidence>
<dbReference type="AlphaFoldDB" id="A0A2P1PPC0"/>
<keyword evidence="4 7" id="KW-0812">Transmembrane</keyword>
<evidence type="ECO:0000256" key="4">
    <source>
        <dbReference type="ARBA" id="ARBA00022692"/>
    </source>
</evidence>
<sequence>MRIGGSSSKDDDFEINVISLIDIMLVLLLFFVMTATFENRSMMQVQLPEAATEPTGERAEGLTVTIDREGRFFVGANEVLNPGLDTLKAELEKAANGNFDQPVALKADGEAKHQAVVTAMDALGKLGFSKLSIATVPSGPVKRDND</sequence>
<keyword evidence="3" id="KW-1003">Cell membrane</keyword>
<dbReference type="Proteomes" id="UP000241074">
    <property type="component" value="Chromosome"/>
</dbReference>
<dbReference type="PANTHER" id="PTHR30558:SF3">
    <property type="entry name" value="BIOPOLYMER TRANSPORT PROTEIN EXBD-RELATED"/>
    <property type="match status" value="1"/>
</dbReference>
<proteinExistence type="inferred from homology"/>
<dbReference type="GO" id="GO:0022857">
    <property type="term" value="F:transmembrane transporter activity"/>
    <property type="evidence" value="ECO:0007669"/>
    <property type="project" value="InterPro"/>
</dbReference>
<organism evidence="9 10">
    <name type="scientific">Ahniella affigens</name>
    <dbReference type="NCBI Taxonomy" id="2021234"/>
    <lineage>
        <taxon>Bacteria</taxon>
        <taxon>Pseudomonadati</taxon>
        <taxon>Pseudomonadota</taxon>
        <taxon>Gammaproteobacteria</taxon>
        <taxon>Lysobacterales</taxon>
        <taxon>Rhodanobacteraceae</taxon>
        <taxon>Ahniella</taxon>
    </lineage>
</organism>
<name>A0A2P1PPC0_9GAMM</name>
<dbReference type="RefSeq" id="WP_106890627.1">
    <property type="nucleotide sequence ID" value="NZ_CP027860.1"/>
</dbReference>
<comment type="subcellular location">
    <subcellularLocation>
        <location evidence="1">Cell membrane</location>
        <topology evidence="1">Single-pass membrane protein</topology>
    </subcellularLocation>
    <subcellularLocation>
        <location evidence="7">Cell membrane</location>
        <topology evidence="7">Single-pass type II membrane protein</topology>
    </subcellularLocation>
</comment>
<dbReference type="PANTHER" id="PTHR30558">
    <property type="entry name" value="EXBD MEMBRANE COMPONENT OF PMF-DRIVEN MACROMOLECULE IMPORT SYSTEM"/>
    <property type="match status" value="1"/>
</dbReference>
<dbReference type="OrthoDB" id="9793581at2"/>
<dbReference type="GO" id="GO:0015031">
    <property type="term" value="P:protein transport"/>
    <property type="evidence" value="ECO:0007669"/>
    <property type="project" value="UniProtKB-KW"/>
</dbReference>
<evidence type="ECO:0000256" key="6">
    <source>
        <dbReference type="ARBA" id="ARBA00023136"/>
    </source>
</evidence>
<evidence type="ECO:0000256" key="3">
    <source>
        <dbReference type="ARBA" id="ARBA00022475"/>
    </source>
</evidence>
<keyword evidence="10" id="KW-1185">Reference proteome</keyword>
<keyword evidence="7" id="KW-0653">Protein transport</keyword>
<accession>A0A2P1PPC0</accession>
<keyword evidence="6 8" id="KW-0472">Membrane</keyword>
<reference evidence="9 10" key="2">
    <citation type="submission" date="2018-03" db="EMBL/GenBank/DDBJ databases">
        <authorList>
            <person name="Keele B.F."/>
        </authorList>
    </citation>
    <scope>NUCLEOTIDE SEQUENCE [LARGE SCALE GENOMIC DNA]</scope>
    <source>
        <strain evidence="9 10">D13</strain>
    </source>
</reference>
<dbReference type="GO" id="GO:0005886">
    <property type="term" value="C:plasma membrane"/>
    <property type="evidence" value="ECO:0007669"/>
    <property type="project" value="UniProtKB-SubCell"/>
</dbReference>
<evidence type="ECO:0000256" key="8">
    <source>
        <dbReference type="SAM" id="Phobius"/>
    </source>
</evidence>
<gene>
    <name evidence="9" type="ORF">C7S18_05540</name>
</gene>
<dbReference type="Gene3D" id="3.30.420.270">
    <property type="match status" value="1"/>
</dbReference>
<evidence type="ECO:0000256" key="5">
    <source>
        <dbReference type="ARBA" id="ARBA00022989"/>
    </source>
</evidence>
<dbReference type="InterPro" id="IPR003400">
    <property type="entry name" value="ExbD"/>
</dbReference>
<dbReference type="KEGG" id="xba:C7S18_05540"/>
<evidence type="ECO:0000256" key="2">
    <source>
        <dbReference type="ARBA" id="ARBA00005811"/>
    </source>
</evidence>
<dbReference type="Pfam" id="PF02472">
    <property type="entry name" value="ExbD"/>
    <property type="match status" value="1"/>
</dbReference>